<protein>
    <recommendedName>
        <fullName evidence="2">Alfin N-terminal domain-containing protein</fullName>
    </recommendedName>
</protein>
<dbReference type="GO" id="GO:0042393">
    <property type="term" value="F:histone binding"/>
    <property type="evidence" value="ECO:0007669"/>
    <property type="project" value="InterPro"/>
</dbReference>
<dbReference type="EMBL" id="BAABME010020521">
    <property type="protein sequence ID" value="GAA0160655.1"/>
    <property type="molecule type" value="Genomic_DNA"/>
</dbReference>
<sequence length="160" mass="18475">MVKSLYYKETSSAATIITETEIVVLDEFKQLYRECNTKEGKLSLLAYEDGRWEVVQFGSTNSIPYPINICDPSLMSQKLWRQRVATQCDTWLHEQAMNSCTHQAQRKEVFDIIACSTPIVSLIPIKSISETKMKRTNVILENMEDEDEDEDEDEAKHIYA</sequence>
<evidence type="ECO:0000313" key="4">
    <source>
        <dbReference type="Proteomes" id="UP001454036"/>
    </source>
</evidence>
<evidence type="ECO:0000256" key="1">
    <source>
        <dbReference type="SAM" id="MobiDB-lite"/>
    </source>
</evidence>
<dbReference type="InterPro" id="IPR021998">
    <property type="entry name" value="Alfin_N"/>
</dbReference>
<keyword evidence="4" id="KW-1185">Reference proteome</keyword>
<dbReference type="AlphaFoldDB" id="A0AAV3QDE2"/>
<name>A0AAV3QDE2_LITER</name>
<feature type="region of interest" description="Disordered" evidence="1">
    <location>
        <begin position="141"/>
        <end position="160"/>
    </location>
</feature>
<dbReference type="Pfam" id="PF12165">
    <property type="entry name" value="Alfin"/>
    <property type="match status" value="1"/>
</dbReference>
<proteinExistence type="predicted"/>
<reference evidence="3 4" key="1">
    <citation type="submission" date="2024-01" db="EMBL/GenBank/DDBJ databases">
        <title>The complete chloroplast genome sequence of Lithospermum erythrorhizon: insights into the phylogenetic relationship among Boraginaceae species and the maternal lineages of purple gromwells.</title>
        <authorList>
            <person name="Okada T."/>
            <person name="Watanabe K."/>
        </authorList>
    </citation>
    <scope>NUCLEOTIDE SEQUENCE [LARGE SCALE GENOMIC DNA]</scope>
</reference>
<feature type="compositionally biased region" description="Acidic residues" evidence="1">
    <location>
        <begin position="142"/>
        <end position="153"/>
    </location>
</feature>
<accession>A0AAV3QDE2</accession>
<organism evidence="3 4">
    <name type="scientific">Lithospermum erythrorhizon</name>
    <name type="common">Purple gromwell</name>
    <name type="synonym">Lithospermum officinale var. erythrorhizon</name>
    <dbReference type="NCBI Taxonomy" id="34254"/>
    <lineage>
        <taxon>Eukaryota</taxon>
        <taxon>Viridiplantae</taxon>
        <taxon>Streptophyta</taxon>
        <taxon>Embryophyta</taxon>
        <taxon>Tracheophyta</taxon>
        <taxon>Spermatophyta</taxon>
        <taxon>Magnoliopsida</taxon>
        <taxon>eudicotyledons</taxon>
        <taxon>Gunneridae</taxon>
        <taxon>Pentapetalae</taxon>
        <taxon>asterids</taxon>
        <taxon>lamiids</taxon>
        <taxon>Boraginales</taxon>
        <taxon>Boraginaceae</taxon>
        <taxon>Boraginoideae</taxon>
        <taxon>Lithospermeae</taxon>
        <taxon>Lithospermum</taxon>
    </lineage>
</organism>
<comment type="caution">
    <text evidence="3">The sequence shown here is derived from an EMBL/GenBank/DDBJ whole genome shotgun (WGS) entry which is preliminary data.</text>
</comment>
<evidence type="ECO:0000313" key="3">
    <source>
        <dbReference type="EMBL" id="GAA0160655.1"/>
    </source>
</evidence>
<dbReference type="Proteomes" id="UP001454036">
    <property type="component" value="Unassembled WGS sequence"/>
</dbReference>
<evidence type="ECO:0000259" key="2">
    <source>
        <dbReference type="Pfam" id="PF12165"/>
    </source>
</evidence>
<feature type="domain" description="Alfin N-terminal" evidence="2">
    <location>
        <begin position="26"/>
        <end position="116"/>
    </location>
</feature>
<gene>
    <name evidence="3" type="ORF">LIER_39077</name>
</gene>
<dbReference type="GO" id="GO:0006355">
    <property type="term" value="P:regulation of DNA-templated transcription"/>
    <property type="evidence" value="ECO:0007669"/>
    <property type="project" value="InterPro"/>
</dbReference>